<dbReference type="GO" id="GO:0006310">
    <property type="term" value="P:DNA recombination"/>
    <property type="evidence" value="ECO:0007669"/>
    <property type="project" value="UniProtKB-KW"/>
</dbReference>
<dbReference type="Proteomes" id="UP000242592">
    <property type="component" value="Unassembled WGS sequence"/>
</dbReference>
<protein>
    <submittedName>
        <fullName evidence="7">DNA recombination protein RmuC</fullName>
    </submittedName>
</protein>
<dbReference type="PANTHER" id="PTHR30563">
    <property type="entry name" value="DNA RECOMBINATION PROTEIN RMUC"/>
    <property type="match status" value="1"/>
</dbReference>
<name>A0A1M5RA60_9BACT</name>
<dbReference type="AlphaFoldDB" id="A0A1M5RA60"/>
<organism evidence="7 8">
    <name type="scientific">Thermosipho atlanticus DSM 15807</name>
    <dbReference type="NCBI Taxonomy" id="1123380"/>
    <lineage>
        <taxon>Bacteria</taxon>
        <taxon>Thermotogati</taxon>
        <taxon>Thermotogota</taxon>
        <taxon>Thermotogae</taxon>
        <taxon>Thermotogales</taxon>
        <taxon>Fervidobacteriaceae</taxon>
        <taxon>Thermosipho</taxon>
    </lineage>
</organism>
<gene>
    <name evidence="7" type="ORF">SAMN02745199_0427</name>
</gene>
<evidence type="ECO:0000256" key="4">
    <source>
        <dbReference type="ARBA" id="ARBA00023172"/>
    </source>
</evidence>
<evidence type="ECO:0000313" key="7">
    <source>
        <dbReference type="EMBL" id="SHH23247.1"/>
    </source>
</evidence>
<evidence type="ECO:0000256" key="1">
    <source>
        <dbReference type="ARBA" id="ARBA00003416"/>
    </source>
</evidence>
<dbReference type="STRING" id="1123380.SAMN02745199_0427"/>
<dbReference type="PANTHER" id="PTHR30563:SF0">
    <property type="entry name" value="DNA RECOMBINATION PROTEIN RMUC"/>
    <property type="match status" value="1"/>
</dbReference>
<keyword evidence="6" id="KW-0812">Transmembrane</keyword>
<comment type="function">
    <text evidence="1">Involved in DNA recombination.</text>
</comment>
<keyword evidence="6" id="KW-1133">Transmembrane helix</keyword>
<dbReference type="EMBL" id="FQXN01000001">
    <property type="protein sequence ID" value="SHH23247.1"/>
    <property type="molecule type" value="Genomic_DNA"/>
</dbReference>
<feature type="transmembrane region" description="Helical" evidence="6">
    <location>
        <begin position="6"/>
        <end position="24"/>
    </location>
</feature>
<evidence type="ECO:0000313" key="8">
    <source>
        <dbReference type="Proteomes" id="UP000242592"/>
    </source>
</evidence>
<comment type="similarity">
    <text evidence="2">Belongs to the RmuC family.</text>
</comment>
<reference evidence="8" key="1">
    <citation type="submission" date="2016-11" db="EMBL/GenBank/DDBJ databases">
        <authorList>
            <person name="Varghese N."/>
            <person name="Submissions S."/>
        </authorList>
    </citation>
    <scope>NUCLEOTIDE SEQUENCE [LARGE SCALE GENOMIC DNA]</scope>
    <source>
        <strain evidence="8">DSM 15807</strain>
    </source>
</reference>
<keyword evidence="6" id="KW-0472">Membrane</keyword>
<keyword evidence="3 5" id="KW-0175">Coiled coil</keyword>
<evidence type="ECO:0000256" key="2">
    <source>
        <dbReference type="ARBA" id="ARBA00009840"/>
    </source>
</evidence>
<evidence type="ECO:0000256" key="6">
    <source>
        <dbReference type="SAM" id="Phobius"/>
    </source>
</evidence>
<evidence type="ECO:0000256" key="3">
    <source>
        <dbReference type="ARBA" id="ARBA00023054"/>
    </source>
</evidence>
<dbReference type="Pfam" id="PF02646">
    <property type="entry name" value="RmuC"/>
    <property type="match status" value="1"/>
</dbReference>
<accession>A0A1M5RA60</accession>
<keyword evidence="8" id="KW-1185">Reference proteome</keyword>
<dbReference type="InterPro" id="IPR003798">
    <property type="entry name" value="DNA_recombination_RmuC"/>
</dbReference>
<evidence type="ECO:0000256" key="5">
    <source>
        <dbReference type="SAM" id="Coils"/>
    </source>
</evidence>
<feature type="coiled-coil region" evidence="5">
    <location>
        <begin position="38"/>
        <end position="86"/>
    </location>
</feature>
<dbReference type="RefSeq" id="WP_073071629.1">
    <property type="nucleotide sequence ID" value="NZ_FQXN01000001.1"/>
</dbReference>
<sequence length="390" mass="45359">MEIIYFIILAIFTFVIGIFVGYKLGYSFGKKDKETEQFANQLANINNLSIQIAELKAKYEEIERSRQEAEKQKEKLNEEREKRFNEFIENIHKLFSELSEKTIKIDEQKDKRIAELVEQMKNFFEEQKKNTEKFLLEQGKSREEIEKRRDAQIEDMKRMISVFTKTVSGTKTRGMTGEILLKDAIKESIKVGLVKTNLKTENGEVEFAWDLGDGKFIPIDSKLPDVFKLLEKYNSTEDMNEREKLKKEVINKVKKEIQRVQKYQNLANTVDSCILVVPEAVLDIAPELVNIGRENKVFVCSYKDVFVIAHTLQDRYIRLKEEGDIGRYKQIVDTLMQLLESISKKTDTIERALTTIKNANEGIRNSTIKGKRITIDTENEIKTLSEKGED</sequence>
<keyword evidence="4" id="KW-0233">DNA recombination</keyword>
<proteinExistence type="inferred from homology"/>